<organism evidence="2 3">
    <name type="scientific">Microbacterium terregens</name>
    <dbReference type="NCBI Taxonomy" id="69363"/>
    <lineage>
        <taxon>Bacteria</taxon>
        <taxon>Bacillati</taxon>
        <taxon>Actinomycetota</taxon>
        <taxon>Actinomycetes</taxon>
        <taxon>Micrococcales</taxon>
        <taxon>Microbacteriaceae</taxon>
        <taxon>Microbacterium</taxon>
    </lineage>
</organism>
<dbReference type="EMBL" id="JBHMBE010000001">
    <property type="protein sequence ID" value="MFB9644718.1"/>
    <property type="molecule type" value="Genomic_DNA"/>
</dbReference>
<evidence type="ECO:0000313" key="3">
    <source>
        <dbReference type="Proteomes" id="UP001589611"/>
    </source>
</evidence>
<feature type="transmembrane region" description="Helical" evidence="1">
    <location>
        <begin position="166"/>
        <end position="190"/>
    </location>
</feature>
<accession>A0ABV5SWI1</accession>
<proteinExistence type="predicted"/>
<keyword evidence="1" id="KW-0812">Transmembrane</keyword>
<name>A0ABV5SWI1_9MICO</name>
<evidence type="ECO:0008006" key="4">
    <source>
        <dbReference type="Google" id="ProtNLM"/>
    </source>
</evidence>
<comment type="caution">
    <text evidence="2">The sequence shown here is derived from an EMBL/GenBank/DDBJ whole genome shotgun (WGS) entry which is preliminary data.</text>
</comment>
<reference evidence="2 3" key="1">
    <citation type="submission" date="2024-09" db="EMBL/GenBank/DDBJ databases">
        <authorList>
            <person name="Sun Q."/>
            <person name="Mori K."/>
        </authorList>
    </citation>
    <scope>NUCLEOTIDE SEQUENCE [LARGE SCALE GENOMIC DNA]</scope>
    <source>
        <strain evidence="2 3">JCM 1342</strain>
    </source>
</reference>
<dbReference type="RefSeq" id="WP_344711517.1">
    <property type="nucleotide sequence ID" value="NZ_BAAAWH010000001.1"/>
</dbReference>
<feature type="transmembrane region" description="Helical" evidence="1">
    <location>
        <begin position="15"/>
        <end position="35"/>
    </location>
</feature>
<sequence>MTTPATVSQSIERGILGLFVAAAAVVGILLLLPPIRQIAQIAAGTTPVGLLTDAEVPHAASGAGAGIQSATFETAWVLATGLGDATRGLVAAGIGFGALTAATTAGAIVYFFLLLMWKRPFHRSLVVATQIAGGALLVGSVLSGGLGGLGRMMAASELNPIAGDVFLVGFSFEPGVLLAGVAVLALSFVFDRGQRLQRDTEGLV</sequence>
<keyword evidence="3" id="KW-1185">Reference proteome</keyword>
<protein>
    <recommendedName>
        <fullName evidence="4">DUF2975 domain-containing protein</fullName>
    </recommendedName>
</protein>
<feature type="transmembrane region" description="Helical" evidence="1">
    <location>
        <begin position="125"/>
        <end position="146"/>
    </location>
</feature>
<keyword evidence="1" id="KW-0472">Membrane</keyword>
<evidence type="ECO:0000313" key="2">
    <source>
        <dbReference type="EMBL" id="MFB9644718.1"/>
    </source>
</evidence>
<feature type="transmembrane region" description="Helical" evidence="1">
    <location>
        <begin position="89"/>
        <end position="113"/>
    </location>
</feature>
<evidence type="ECO:0000256" key="1">
    <source>
        <dbReference type="SAM" id="Phobius"/>
    </source>
</evidence>
<keyword evidence="1" id="KW-1133">Transmembrane helix</keyword>
<gene>
    <name evidence="2" type="ORF">ACFFPJ_02780</name>
</gene>
<dbReference type="Proteomes" id="UP001589611">
    <property type="component" value="Unassembled WGS sequence"/>
</dbReference>